<protein>
    <submittedName>
        <fullName evidence="2">Uncharacterized protein</fullName>
    </submittedName>
</protein>
<proteinExistence type="predicted"/>
<dbReference type="Proteomes" id="UP001161497">
    <property type="component" value="Chromosome"/>
</dbReference>
<feature type="region of interest" description="Disordered" evidence="1">
    <location>
        <begin position="1"/>
        <end position="26"/>
    </location>
</feature>
<reference evidence="2" key="1">
    <citation type="submission" date="2023-03" db="EMBL/GenBank/DDBJ databases">
        <authorList>
            <person name="Cremers G."/>
            <person name="Picone N."/>
        </authorList>
    </citation>
    <scope>NUCLEOTIDE SEQUENCE</scope>
    <source>
        <strain evidence="2">Sample_alias</strain>
    </source>
</reference>
<dbReference type="EMBL" id="OX458932">
    <property type="protein sequence ID" value="CAI9086560.1"/>
    <property type="molecule type" value="Genomic_DNA"/>
</dbReference>
<gene>
    <name evidence="2" type="ORF">MFUM_2250</name>
</gene>
<evidence type="ECO:0000313" key="3">
    <source>
        <dbReference type="Proteomes" id="UP001161497"/>
    </source>
</evidence>
<dbReference type="RefSeq" id="WP_009058229.1">
    <property type="nucleotide sequence ID" value="NZ_JAHXRZ010000001.1"/>
</dbReference>
<accession>A0ABM9IFV0</accession>
<organism evidence="2 3">
    <name type="scientific">Candidatus Methylacidiphilum fumarolicum</name>
    <dbReference type="NCBI Taxonomy" id="591154"/>
    <lineage>
        <taxon>Bacteria</taxon>
        <taxon>Pseudomonadati</taxon>
        <taxon>Verrucomicrobiota</taxon>
        <taxon>Methylacidiphilae</taxon>
        <taxon>Methylacidiphilales</taxon>
        <taxon>Methylacidiphilaceae</taxon>
        <taxon>Methylacidiphilum (ex Ratnadevi et al. 2023)</taxon>
    </lineage>
</organism>
<evidence type="ECO:0000256" key="1">
    <source>
        <dbReference type="SAM" id="MobiDB-lite"/>
    </source>
</evidence>
<name>A0ABM9IFV0_9BACT</name>
<sequence length="117" mass="12994">MVVAHARTKPPRESLGEGEQCSDSQRHKVAGVGEYEKGKSQAAQAPRPHRQYPAEALQKLTPNLTRRFHPIVIEDLNGHEKLKSHPLIRSIADRSFFDSGSNWNTRRNGGLVGVADC</sequence>
<evidence type="ECO:0000313" key="2">
    <source>
        <dbReference type="EMBL" id="CAI9086560.1"/>
    </source>
</evidence>
<keyword evidence="3" id="KW-1185">Reference proteome</keyword>